<dbReference type="EnsemblPlants" id="TuG1812G0500001839.01.T01">
    <property type="protein sequence ID" value="TuG1812G0500001839.01.T01"/>
    <property type="gene ID" value="TuG1812G0500001839.01"/>
</dbReference>
<reference evidence="1" key="2">
    <citation type="submission" date="2018-03" db="EMBL/GenBank/DDBJ databases">
        <title>The Triticum urartu genome reveals the dynamic nature of wheat genome evolution.</title>
        <authorList>
            <person name="Ling H."/>
            <person name="Ma B."/>
            <person name="Shi X."/>
            <person name="Liu H."/>
            <person name="Dong L."/>
            <person name="Sun H."/>
            <person name="Cao Y."/>
            <person name="Gao Q."/>
            <person name="Zheng S."/>
            <person name="Li Y."/>
            <person name="Yu Y."/>
            <person name="Du H."/>
            <person name="Qi M."/>
            <person name="Li Y."/>
            <person name="Yu H."/>
            <person name="Cui Y."/>
            <person name="Wang N."/>
            <person name="Chen C."/>
            <person name="Wu H."/>
            <person name="Zhao Y."/>
            <person name="Zhang J."/>
            <person name="Li Y."/>
            <person name="Zhou W."/>
            <person name="Zhang B."/>
            <person name="Hu W."/>
            <person name="Eijk M."/>
            <person name="Tang J."/>
            <person name="Witsenboer H."/>
            <person name="Zhao S."/>
            <person name="Li Z."/>
            <person name="Zhang A."/>
            <person name="Wang D."/>
            <person name="Liang C."/>
        </authorList>
    </citation>
    <scope>NUCLEOTIDE SEQUENCE [LARGE SCALE GENOMIC DNA]</scope>
    <source>
        <strain evidence="1">cv. G1812</strain>
    </source>
</reference>
<reference evidence="2" key="1">
    <citation type="journal article" date="2013" name="Nature">
        <title>Draft genome of the wheat A-genome progenitor Triticum urartu.</title>
        <authorList>
            <person name="Ling H.Q."/>
            <person name="Zhao S."/>
            <person name="Liu D."/>
            <person name="Wang J."/>
            <person name="Sun H."/>
            <person name="Zhang C."/>
            <person name="Fan H."/>
            <person name="Li D."/>
            <person name="Dong L."/>
            <person name="Tao Y."/>
            <person name="Gao C."/>
            <person name="Wu H."/>
            <person name="Li Y."/>
            <person name="Cui Y."/>
            <person name="Guo X."/>
            <person name="Zheng S."/>
            <person name="Wang B."/>
            <person name="Yu K."/>
            <person name="Liang Q."/>
            <person name="Yang W."/>
            <person name="Lou X."/>
            <person name="Chen J."/>
            <person name="Feng M."/>
            <person name="Jian J."/>
            <person name="Zhang X."/>
            <person name="Luo G."/>
            <person name="Jiang Y."/>
            <person name="Liu J."/>
            <person name="Wang Z."/>
            <person name="Sha Y."/>
            <person name="Zhang B."/>
            <person name="Wu H."/>
            <person name="Tang D."/>
            <person name="Shen Q."/>
            <person name="Xue P."/>
            <person name="Zou S."/>
            <person name="Wang X."/>
            <person name="Liu X."/>
            <person name="Wang F."/>
            <person name="Yang Y."/>
            <person name="An X."/>
            <person name="Dong Z."/>
            <person name="Zhang K."/>
            <person name="Zhang X."/>
            <person name="Luo M.C."/>
            <person name="Dvorak J."/>
            <person name="Tong Y."/>
            <person name="Wang J."/>
            <person name="Yang H."/>
            <person name="Li Z."/>
            <person name="Wang D."/>
            <person name="Zhang A."/>
            <person name="Wang J."/>
        </authorList>
    </citation>
    <scope>NUCLEOTIDE SEQUENCE</scope>
    <source>
        <strain evidence="2">cv. G1812</strain>
    </source>
</reference>
<evidence type="ECO:0000313" key="1">
    <source>
        <dbReference type="EnsemblPlants" id="TuG1812G0500001839.01.T01"/>
    </source>
</evidence>
<dbReference type="AlphaFoldDB" id="A0A8R7QBH2"/>
<organism evidence="1 2">
    <name type="scientific">Triticum urartu</name>
    <name type="common">Red wild einkorn</name>
    <name type="synonym">Crithodium urartu</name>
    <dbReference type="NCBI Taxonomy" id="4572"/>
    <lineage>
        <taxon>Eukaryota</taxon>
        <taxon>Viridiplantae</taxon>
        <taxon>Streptophyta</taxon>
        <taxon>Embryophyta</taxon>
        <taxon>Tracheophyta</taxon>
        <taxon>Spermatophyta</taxon>
        <taxon>Magnoliopsida</taxon>
        <taxon>Liliopsida</taxon>
        <taxon>Poales</taxon>
        <taxon>Poaceae</taxon>
        <taxon>BOP clade</taxon>
        <taxon>Pooideae</taxon>
        <taxon>Triticodae</taxon>
        <taxon>Triticeae</taxon>
        <taxon>Triticinae</taxon>
        <taxon>Triticum</taxon>
    </lineage>
</organism>
<evidence type="ECO:0000313" key="2">
    <source>
        <dbReference type="Proteomes" id="UP000015106"/>
    </source>
</evidence>
<keyword evidence="2" id="KW-1185">Reference proteome</keyword>
<sequence>MHENVAQIIMSARSYSCAGGKVEIAEKQRQKLCIVQLIFPFCAFLNLCLTRRKVQSVISGLYIPV</sequence>
<name>A0A8R7QBH2_TRIUA</name>
<proteinExistence type="predicted"/>
<reference evidence="1" key="3">
    <citation type="submission" date="2022-06" db="UniProtKB">
        <authorList>
            <consortium name="EnsemblPlants"/>
        </authorList>
    </citation>
    <scope>IDENTIFICATION</scope>
</reference>
<protein>
    <submittedName>
        <fullName evidence="1">Uncharacterized protein</fullName>
    </submittedName>
</protein>
<dbReference type="Proteomes" id="UP000015106">
    <property type="component" value="Chromosome 5"/>
</dbReference>
<accession>A0A8R7QBH2</accession>
<dbReference type="Gramene" id="TuG1812G0500001839.01.T01">
    <property type="protein sequence ID" value="TuG1812G0500001839.01.T01"/>
    <property type="gene ID" value="TuG1812G0500001839.01"/>
</dbReference>